<dbReference type="EMBL" id="GGEC01055037">
    <property type="protein sequence ID" value="MBX35521.1"/>
    <property type="molecule type" value="Transcribed_RNA"/>
</dbReference>
<evidence type="ECO:0000313" key="2">
    <source>
        <dbReference type="EMBL" id="MBX35521.1"/>
    </source>
</evidence>
<keyword evidence="1" id="KW-0472">Membrane</keyword>
<dbReference type="AlphaFoldDB" id="A0A2P2MZ62"/>
<proteinExistence type="predicted"/>
<protein>
    <submittedName>
        <fullName evidence="2">Uncharacterized protein</fullName>
    </submittedName>
</protein>
<sequence>MRKLFLSMSFMIVLVFNFYFTFWAYRTFSLS</sequence>
<evidence type="ECO:0000256" key="1">
    <source>
        <dbReference type="SAM" id="Phobius"/>
    </source>
</evidence>
<organism evidence="2">
    <name type="scientific">Rhizophora mucronata</name>
    <name type="common">Asiatic mangrove</name>
    <dbReference type="NCBI Taxonomy" id="61149"/>
    <lineage>
        <taxon>Eukaryota</taxon>
        <taxon>Viridiplantae</taxon>
        <taxon>Streptophyta</taxon>
        <taxon>Embryophyta</taxon>
        <taxon>Tracheophyta</taxon>
        <taxon>Spermatophyta</taxon>
        <taxon>Magnoliopsida</taxon>
        <taxon>eudicotyledons</taxon>
        <taxon>Gunneridae</taxon>
        <taxon>Pentapetalae</taxon>
        <taxon>rosids</taxon>
        <taxon>fabids</taxon>
        <taxon>Malpighiales</taxon>
        <taxon>Rhizophoraceae</taxon>
        <taxon>Rhizophora</taxon>
    </lineage>
</organism>
<keyword evidence="1" id="KW-0812">Transmembrane</keyword>
<reference evidence="2" key="1">
    <citation type="submission" date="2018-02" db="EMBL/GenBank/DDBJ databases">
        <title>Rhizophora mucronata_Transcriptome.</title>
        <authorList>
            <person name="Meera S.P."/>
            <person name="Sreeshan A."/>
            <person name="Augustine A."/>
        </authorList>
    </citation>
    <scope>NUCLEOTIDE SEQUENCE</scope>
    <source>
        <tissue evidence="2">Leaf</tissue>
    </source>
</reference>
<name>A0A2P2MZ62_RHIMU</name>
<keyword evidence="1" id="KW-1133">Transmembrane helix</keyword>
<accession>A0A2P2MZ62</accession>
<feature type="transmembrane region" description="Helical" evidence="1">
    <location>
        <begin position="6"/>
        <end position="25"/>
    </location>
</feature>